<accession>A0A369TAV8</accession>
<reference evidence="6 7" key="1">
    <citation type="submission" date="2018-07" db="EMBL/GenBank/DDBJ databases">
        <title>Venubactetium sediminum gen. nov., sp. nov., isolated from a marine solar saltern.</title>
        <authorList>
            <person name="Wang S."/>
        </authorList>
    </citation>
    <scope>NUCLEOTIDE SEQUENCE [LARGE SCALE GENOMIC DNA]</scope>
    <source>
        <strain evidence="6 7">WD2A32</strain>
    </source>
</reference>
<dbReference type="SMART" id="SM00028">
    <property type="entry name" value="TPR"/>
    <property type="match status" value="4"/>
</dbReference>
<dbReference type="InterPro" id="IPR050498">
    <property type="entry name" value="Ycf3"/>
</dbReference>
<dbReference type="AlphaFoldDB" id="A0A369TAV8"/>
<keyword evidence="7" id="KW-1185">Reference proteome</keyword>
<dbReference type="PANTHER" id="PTHR44858">
    <property type="entry name" value="TETRATRICOPEPTIDE REPEAT PROTEIN 6"/>
    <property type="match status" value="1"/>
</dbReference>
<feature type="repeat" description="TPR" evidence="3">
    <location>
        <begin position="172"/>
        <end position="205"/>
    </location>
</feature>
<evidence type="ECO:0000256" key="4">
    <source>
        <dbReference type="SAM" id="MobiDB-lite"/>
    </source>
</evidence>
<keyword evidence="2 3" id="KW-0802">TPR repeat</keyword>
<evidence type="ECO:0000256" key="1">
    <source>
        <dbReference type="ARBA" id="ARBA00022737"/>
    </source>
</evidence>
<dbReference type="SUPFAM" id="SSF48452">
    <property type="entry name" value="TPR-like"/>
    <property type="match status" value="1"/>
</dbReference>
<dbReference type="Gene3D" id="1.25.40.10">
    <property type="entry name" value="Tetratricopeptide repeat domain"/>
    <property type="match status" value="2"/>
</dbReference>
<keyword evidence="5" id="KW-0732">Signal</keyword>
<dbReference type="Pfam" id="PF13371">
    <property type="entry name" value="TPR_9"/>
    <property type="match status" value="1"/>
</dbReference>
<feature type="chain" id="PRO_5016678516" evidence="5">
    <location>
        <begin position="51"/>
        <end position="295"/>
    </location>
</feature>
<evidence type="ECO:0000256" key="2">
    <source>
        <dbReference type="ARBA" id="ARBA00022803"/>
    </source>
</evidence>
<evidence type="ECO:0000256" key="5">
    <source>
        <dbReference type="SAM" id="SignalP"/>
    </source>
</evidence>
<evidence type="ECO:0000313" key="6">
    <source>
        <dbReference type="EMBL" id="RDD61515.1"/>
    </source>
</evidence>
<feature type="signal peptide" evidence="5">
    <location>
        <begin position="1"/>
        <end position="50"/>
    </location>
</feature>
<dbReference type="EMBL" id="QPMH01000011">
    <property type="protein sequence ID" value="RDD61515.1"/>
    <property type="molecule type" value="Genomic_DNA"/>
</dbReference>
<evidence type="ECO:0000313" key="7">
    <source>
        <dbReference type="Proteomes" id="UP000253941"/>
    </source>
</evidence>
<organism evidence="6 7">
    <name type="scientific">Ferruginivarius sediminum</name>
    <dbReference type="NCBI Taxonomy" id="2661937"/>
    <lineage>
        <taxon>Bacteria</taxon>
        <taxon>Pseudomonadati</taxon>
        <taxon>Pseudomonadota</taxon>
        <taxon>Alphaproteobacteria</taxon>
        <taxon>Rhodospirillales</taxon>
        <taxon>Rhodospirillaceae</taxon>
        <taxon>Ferruginivarius</taxon>
    </lineage>
</organism>
<gene>
    <name evidence="6" type="ORF">DRB17_12505</name>
</gene>
<dbReference type="InterPro" id="IPR019734">
    <property type="entry name" value="TPR_rpt"/>
</dbReference>
<dbReference type="InterPro" id="IPR011990">
    <property type="entry name" value="TPR-like_helical_dom_sf"/>
</dbReference>
<protein>
    <submittedName>
        <fullName evidence="6">Uncharacterized protein</fullName>
    </submittedName>
</protein>
<proteinExistence type="predicted"/>
<sequence>METPRLMSCARAGKPRRYDPEKRKARRAMFRQAKVLLTAALLLLPPTVAAAQDGTSDGGDDAALQAAEQYADCMRLAAENPAKAIETARTWVDQGGGDPARHCKAIAQFNKGHYAEAARQLEQLAKTMDKDSRPALRADALAQAGQAWLLTGEVARAEAAQTAALDIAPKSAELWIDRALTRFEMADYWKAIDDLNRASELAPKNPTVYVFRASAYRHVDTLELARDDINRALQLDPDNAEALLERGIVRRLSGDTAAARKDWLKVIDMAPESPAAADARANLEKMDVKADGNGE</sequence>
<dbReference type="PANTHER" id="PTHR44858:SF1">
    <property type="entry name" value="UDP-N-ACETYLGLUCOSAMINE--PEPTIDE N-ACETYLGLUCOSAMINYLTRANSFERASE SPINDLY-RELATED"/>
    <property type="match status" value="1"/>
</dbReference>
<keyword evidence="1" id="KW-0677">Repeat</keyword>
<dbReference type="Proteomes" id="UP000253941">
    <property type="component" value="Unassembled WGS sequence"/>
</dbReference>
<feature type="repeat" description="TPR" evidence="3">
    <location>
        <begin position="206"/>
        <end position="239"/>
    </location>
</feature>
<dbReference type="PROSITE" id="PS50005">
    <property type="entry name" value="TPR"/>
    <property type="match status" value="2"/>
</dbReference>
<feature type="region of interest" description="Disordered" evidence="4">
    <location>
        <begin position="1"/>
        <end position="24"/>
    </location>
</feature>
<name>A0A369TAV8_9PROT</name>
<comment type="caution">
    <text evidence="6">The sequence shown here is derived from an EMBL/GenBank/DDBJ whole genome shotgun (WGS) entry which is preliminary data.</text>
</comment>
<evidence type="ECO:0000256" key="3">
    <source>
        <dbReference type="PROSITE-ProRule" id="PRU00339"/>
    </source>
</evidence>
<dbReference type="Pfam" id="PF13432">
    <property type="entry name" value="TPR_16"/>
    <property type="match status" value="1"/>
</dbReference>